<keyword evidence="2" id="KW-0808">Transferase</keyword>
<dbReference type="SUPFAM" id="SSF55729">
    <property type="entry name" value="Acyl-CoA N-acyltransferases (Nat)"/>
    <property type="match status" value="1"/>
</dbReference>
<feature type="domain" description="N-acetyltransferase" evidence="1">
    <location>
        <begin position="13"/>
        <end position="174"/>
    </location>
</feature>
<evidence type="ECO:0000259" key="1">
    <source>
        <dbReference type="PROSITE" id="PS51186"/>
    </source>
</evidence>
<evidence type="ECO:0000313" key="3">
    <source>
        <dbReference type="Proteomes" id="UP000286100"/>
    </source>
</evidence>
<accession>A0A418WRA8</accession>
<evidence type="ECO:0000313" key="2">
    <source>
        <dbReference type="EMBL" id="RJF93782.1"/>
    </source>
</evidence>
<dbReference type="EMBL" id="QYUM01000002">
    <property type="protein sequence ID" value="RJF93782.1"/>
    <property type="molecule type" value="Genomic_DNA"/>
</dbReference>
<organism evidence="2 3">
    <name type="scientific">Sphingomonas cavernae</name>
    <dbReference type="NCBI Taxonomy" id="2320861"/>
    <lineage>
        <taxon>Bacteria</taxon>
        <taxon>Pseudomonadati</taxon>
        <taxon>Pseudomonadota</taxon>
        <taxon>Alphaproteobacteria</taxon>
        <taxon>Sphingomonadales</taxon>
        <taxon>Sphingomonadaceae</taxon>
        <taxon>Sphingomonas</taxon>
    </lineage>
</organism>
<dbReference type="PANTHER" id="PTHR43792:SF1">
    <property type="entry name" value="N-ACETYLTRANSFERASE DOMAIN-CONTAINING PROTEIN"/>
    <property type="match status" value="1"/>
</dbReference>
<dbReference type="PANTHER" id="PTHR43792">
    <property type="entry name" value="GNAT FAMILY, PUTATIVE (AFU_ORTHOLOGUE AFUA_3G00765)-RELATED-RELATED"/>
    <property type="match status" value="1"/>
</dbReference>
<protein>
    <submittedName>
        <fullName evidence="2">N-acetyltransferase</fullName>
    </submittedName>
</protein>
<dbReference type="InterPro" id="IPR000182">
    <property type="entry name" value="GNAT_dom"/>
</dbReference>
<dbReference type="InterPro" id="IPR051531">
    <property type="entry name" value="N-acetyltransferase"/>
</dbReference>
<dbReference type="PROSITE" id="PS51186">
    <property type="entry name" value="GNAT"/>
    <property type="match status" value="1"/>
</dbReference>
<dbReference type="GO" id="GO:0016747">
    <property type="term" value="F:acyltransferase activity, transferring groups other than amino-acyl groups"/>
    <property type="evidence" value="ECO:0007669"/>
    <property type="project" value="InterPro"/>
</dbReference>
<comment type="caution">
    <text evidence="2">The sequence shown here is derived from an EMBL/GenBank/DDBJ whole genome shotgun (WGS) entry which is preliminary data.</text>
</comment>
<dbReference type="Pfam" id="PF13302">
    <property type="entry name" value="Acetyltransf_3"/>
    <property type="match status" value="1"/>
</dbReference>
<dbReference type="RefSeq" id="WP_119760224.1">
    <property type="nucleotide sequence ID" value="NZ_QYUM01000002.1"/>
</dbReference>
<dbReference type="Gene3D" id="3.40.630.30">
    <property type="match status" value="1"/>
</dbReference>
<dbReference type="Proteomes" id="UP000286100">
    <property type="component" value="Unassembled WGS sequence"/>
</dbReference>
<gene>
    <name evidence="2" type="ORF">D3876_05690</name>
</gene>
<dbReference type="InterPro" id="IPR016181">
    <property type="entry name" value="Acyl_CoA_acyltransferase"/>
</dbReference>
<dbReference type="AlphaFoldDB" id="A0A418WRA8"/>
<dbReference type="OrthoDB" id="6293260at2"/>
<reference evidence="2 3" key="1">
    <citation type="submission" date="2018-09" db="EMBL/GenBank/DDBJ databases">
        <authorList>
            <person name="Zhu H."/>
        </authorList>
    </citation>
    <scope>NUCLEOTIDE SEQUENCE [LARGE SCALE GENOMIC DNA]</scope>
    <source>
        <strain evidence="2 3">K2R01-6</strain>
    </source>
</reference>
<name>A0A418WRA8_9SPHN</name>
<keyword evidence="3" id="KW-1185">Reference proteome</keyword>
<proteinExistence type="predicted"/>
<sequence>MTLGGPMLVTEHLVLRPPAREDFEDWVAFHADPETMRFLGGVQTRAAAWRGICAMAGAWHINGFAMFSLIERASGRWVGRVGPWQPEGWPGTEVGWGVAREFAGKGYARKAAIASIDFAFDQFGWDEVIHTINPDNAASIRLAARLGAVNRGPTALPAPFESERVDCWAQSAAEWKARRADI</sequence>